<dbReference type="OrthoDB" id="5432at2759"/>
<organism evidence="6">
    <name type="scientific">Pelagomonas calceolata</name>
    <dbReference type="NCBI Taxonomy" id="35677"/>
    <lineage>
        <taxon>Eukaryota</taxon>
        <taxon>Sar</taxon>
        <taxon>Stramenopiles</taxon>
        <taxon>Ochrophyta</taxon>
        <taxon>Pelagophyceae</taxon>
        <taxon>Pelagomonadales</taxon>
        <taxon>Pelagomonadaceae</taxon>
        <taxon>Pelagomonas</taxon>
    </lineage>
</organism>
<evidence type="ECO:0000313" key="8">
    <source>
        <dbReference type="Proteomes" id="UP000789595"/>
    </source>
</evidence>
<dbReference type="InterPro" id="IPR024072">
    <property type="entry name" value="DHFR-like_dom_sf"/>
</dbReference>
<dbReference type="InterPro" id="IPR050765">
    <property type="entry name" value="Riboflavin_Biosynth_HTPR"/>
</dbReference>
<feature type="compositionally biased region" description="Basic and acidic residues" evidence="4">
    <location>
        <begin position="324"/>
        <end position="347"/>
    </location>
</feature>
<gene>
    <name evidence="6" type="ORF">PCAL00307_LOCUS21701</name>
    <name evidence="7" type="ORF">PECAL_2P15880</name>
</gene>
<evidence type="ECO:0000256" key="4">
    <source>
        <dbReference type="SAM" id="MobiDB-lite"/>
    </source>
</evidence>
<keyword evidence="8" id="KW-1185">Reference proteome</keyword>
<dbReference type="EMBL" id="CAKKNE010000002">
    <property type="protein sequence ID" value="CAH0368521.1"/>
    <property type="molecule type" value="Genomic_DNA"/>
</dbReference>
<evidence type="ECO:0000256" key="2">
    <source>
        <dbReference type="ARBA" id="ARBA00022857"/>
    </source>
</evidence>
<reference evidence="6" key="1">
    <citation type="submission" date="2021-01" db="EMBL/GenBank/DDBJ databases">
        <authorList>
            <person name="Corre E."/>
            <person name="Pelletier E."/>
            <person name="Niang G."/>
            <person name="Scheremetjew M."/>
            <person name="Finn R."/>
            <person name="Kale V."/>
            <person name="Holt S."/>
            <person name="Cochrane G."/>
            <person name="Meng A."/>
            <person name="Brown T."/>
            <person name="Cohen L."/>
        </authorList>
    </citation>
    <scope>NUCLEOTIDE SEQUENCE</scope>
    <source>
        <strain evidence="6">CCMP1756</strain>
    </source>
</reference>
<name>A0A7S4EDJ6_9STRA</name>
<feature type="domain" description="Bacterial bifunctional deaminase-reductase C-terminal" evidence="5">
    <location>
        <begin position="52"/>
        <end position="278"/>
    </location>
</feature>
<proteinExistence type="predicted"/>
<keyword evidence="3" id="KW-0560">Oxidoreductase</keyword>
<dbReference type="Proteomes" id="UP000789595">
    <property type="component" value="Unassembled WGS sequence"/>
</dbReference>
<dbReference type="SUPFAM" id="SSF53597">
    <property type="entry name" value="Dihydrofolate reductase-like"/>
    <property type="match status" value="1"/>
</dbReference>
<evidence type="ECO:0000259" key="5">
    <source>
        <dbReference type="Pfam" id="PF01872"/>
    </source>
</evidence>
<reference evidence="7" key="2">
    <citation type="submission" date="2021-11" db="EMBL/GenBank/DDBJ databases">
        <authorList>
            <consortium name="Genoscope - CEA"/>
            <person name="William W."/>
        </authorList>
    </citation>
    <scope>NUCLEOTIDE SEQUENCE</scope>
</reference>
<evidence type="ECO:0000256" key="1">
    <source>
        <dbReference type="ARBA" id="ARBA00005104"/>
    </source>
</evidence>
<accession>A0A7S4EDJ6</accession>
<dbReference type="GO" id="GO:0009231">
    <property type="term" value="P:riboflavin biosynthetic process"/>
    <property type="evidence" value="ECO:0007669"/>
    <property type="project" value="InterPro"/>
</dbReference>
<dbReference type="PANTHER" id="PTHR38011">
    <property type="entry name" value="DIHYDROFOLATE REDUCTASE FAMILY PROTEIN (AFU_ORTHOLOGUE AFUA_8G06820)"/>
    <property type="match status" value="1"/>
</dbReference>
<evidence type="ECO:0000313" key="6">
    <source>
        <dbReference type="EMBL" id="CAE0706251.1"/>
    </source>
</evidence>
<sequence length="366" mass="39825">MSAWFGSSSTPRVAQDPQPPPESDAPTHPNEPAWELVEALEARVKQHDGATPFVTLSWAQGLDGSMAHASKDDPRLMLSGSESMAFTHGLRKAHTAIMVGRGTISGDDPRLSVRMDIDGKEIQVEEQPAAIILDGSLSTPPSSKIVSQAKMRRVIILTRGDSDTMCDFQEKPPKTWSMAKIQRGAALSCRGAKVMCLPSTSLEDILKALKTLDIHSVFVEGGVSVVDAFLRRPDLVDQVVVTVAPLFVGGRRPPKGPLEAPLRLSNVETLTLGDDVVVSGQMPSAVDFANVAPEFADRGELSDVTQDEDDDEDLTEFERLARKHADAKRLREERAERDRLSKEHGLAPDDPLITQAIEEARALDET</sequence>
<feature type="region of interest" description="Disordered" evidence="4">
    <location>
        <begin position="1"/>
        <end position="32"/>
    </location>
</feature>
<dbReference type="Gene3D" id="3.40.430.10">
    <property type="entry name" value="Dihydrofolate Reductase, subunit A"/>
    <property type="match status" value="1"/>
</dbReference>
<comment type="pathway">
    <text evidence="1">Cofactor biosynthesis; riboflavin biosynthesis.</text>
</comment>
<evidence type="ECO:0000313" key="7">
    <source>
        <dbReference type="EMBL" id="CAH0368521.1"/>
    </source>
</evidence>
<protein>
    <recommendedName>
        <fullName evidence="5">Bacterial bifunctional deaminase-reductase C-terminal domain-containing protein</fullName>
    </recommendedName>
</protein>
<feature type="compositionally biased region" description="Polar residues" evidence="4">
    <location>
        <begin position="1"/>
        <end position="12"/>
    </location>
</feature>
<dbReference type="InterPro" id="IPR002734">
    <property type="entry name" value="RibDG_C"/>
</dbReference>
<dbReference type="Pfam" id="PF01872">
    <property type="entry name" value="RibD_C"/>
    <property type="match status" value="1"/>
</dbReference>
<dbReference type="PANTHER" id="PTHR38011:SF7">
    <property type="entry name" value="2,5-DIAMINO-6-RIBOSYLAMINO-4(3H)-PYRIMIDINONE 5'-PHOSPHATE REDUCTASE"/>
    <property type="match status" value="1"/>
</dbReference>
<dbReference type="EMBL" id="HBIW01025158">
    <property type="protein sequence ID" value="CAE0706251.1"/>
    <property type="molecule type" value="Transcribed_RNA"/>
</dbReference>
<dbReference type="AlphaFoldDB" id="A0A7S4EDJ6"/>
<dbReference type="GO" id="GO:0008703">
    <property type="term" value="F:5-amino-6-(5-phosphoribosylamino)uracil reductase activity"/>
    <property type="evidence" value="ECO:0007669"/>
    <property type="project" value="InterPro"/>
</dbReference>
<keyword evidence="2" id="KW-0521">NADP</keyword>
<feature type="region of interest" description="Disordered" evidence="4">
    <location>
        <begin position="324"/>
        <end position="366"/>
    </location>
</feature>
<evidence type="ECO:0000256" key="3">
    <source>
        <dbReference type="ARBA" id="ARBA00023002"/>
    </source>
</evidence>